<dbReference type="SUPFAM" id="SSF56601">
    <property type="entry name" value="beta-lactamase/transpeptidase-like"/>
    <property type="match status" value="1"/>
</dbReference>
<evidence type="ECO:0000256" key="4">
    <source>
        <dbReference type="ARBA" id="ARBA00022617"/>
    </source>
</evidence>
<sequence length="517" mass="57350">MDMFAIPEAKEVFEQNFLEGHDIGAGVAAYVNGELVLDLQGGWQNLEKSIPFTEKTLAPVYSCTKVLSAIVIAKFVQKGLLSYDEPIIHYWPEFGQGNKENVTLSDLMQHAAGIGYFDQPLSLEDASDPKKLSDILANQVHNFGGNRTRAYHAVTQGWCQNEILRRVARQTIGDHVKENFPAYGVEWNLTPFEDTYDERLVKLYRTPKLMRIVRLLHMLLHPTPENIQFLGMIWNARSFKGLTNTSPDQLEYDQLIQPKLRRLEGPSYSGFTNARSVAKLGAIMANRGRAIRPGEPDLLDEATYTLVTKPVPLEYDTFIRKPIPFLKGGFGVLQHPTLDGVDFVGWSGAGGSAFFWNEEYKIGFGNAAAGAKLFKTRCAQCHTVENGGPHKVGPNLSGIFGRKSGLAPGYSYTDANKEKGVVWDDQSLFDYLENPKKYIPGTKMAFAGFKKPKDRADVVAYMKVSVICKSSVSFASQAMNVSAVLPRMDCLVENFGLGANELSLLEDMSVDAGRRGV</sequence>
<evidence type="ECO:0000313" key="12">
    <source>
        <dbReference type="Proteomes" id="UP000605846"/>
    </source>
</evidence>
<dbReference type="EMBL" id="JABAYA010000022">
    <property type="protein sequence ID" value="KAF7729777.1"/>
    <property type="molecule type" value="Genomic_DNA"/>
</dbReference>
<dbReference type="OrthoDB" id="5946976at2759"/>
<evidence type="ECO:0000256" key="1">
    <source>
        <dbReference type="ARBA" id="ARBA00004569"/>
    </source>
</evidence>
<dbReference type="InterPro" id="IPR012338">
    <property type="entry name" value="Beta-lactam/transpept-like"/>
</dbReference>
<gene>
    <name evidence="11" type="primary">CYC1_1</name>
    <name evidence="11" type="ORF">EC973_003856</name>
</gene>
<organism evidence="11 12">
    <name type="scientific">Apophysomyces ossiformis</name>
    <dbReference type="NCBI Taxonomy" id="679940"/>
    <lineage>
        <taxon>Eukaryota</taxon>
        <taxon>Fungi</taxon>
        <taxon>Fungi incertae sedis</taxon>
        <taxon>Mucoromycota</taxon>
        <taxon>Mucoromycotina</taxon>
        <taxon>Mucoromycetes</taxon>
        <taxon>Mucorales</taxon>
        <taxon>Mucorineae</taxon>
        <taxon>Mucoraceae</taxon>
        <taxon>Apophysomyces</taxon>
    </lineage>
</organism>
<keyword evidence="3" id="KW-0813">Transport</keyword>
<evidence type="ECO:0000313" key="11">
    <source>
        <dbReference type="EMBL" id="KAF7729777.1"/>
    </source>
</evidence>
<dbReference type="Pfam" id="PF00034">
    <property type="entry name" value="Cytochrom_C"/>
    <property type="match status" value="1"/>
</dbReference>
<proteinExistence type="inferred from homology"/>
<evidence type="ECO:0000256" key="3">
    <source>
        <dbReference type="ARBA" id="ARBA00022448"/>
    </source>
</evidence>
<dbReference type="AlphaFoldDB" id="A0A8H7ES52"/>
<keyword evidence="12" id="KW-1185">Reference proteome</keyword>
<keyword evidence="8 9" id="KW-0408">Iron</keyword>
<dbReference type="InterPro" id="IPR002327">
    <property type="entry name" value="Cyt_c_1A/1B"/>
</dbReference>
<dbReference type="GO" id="GO:0005758">
    <property type="term" value="C:mitochondrial intermembrane space"/>
    <property type="evidence" value="ECO:0007669"/>
    <property type="project" value="UniProtKB-SubCell"/>
</dbReference>
<dbReference type="GO" id="GO:0009055">
    <property type="term" value="F:electron transfer activity"/>
    <property type="evidence" value="ECO:0007669"/>
    <property type="project" value="InterPro"/>
</dbReference>
<keyword evidence="5" id="KW-0679">Respiratory chain</keyword>
<dbReference type="Proteomes" id="UP000605846">
    <property type="component" value="Unassembled WGS sequence"/>
</dbReference>
<evidence type="ECO:0000256" key="9">
    <source>
        <dbReference type="PROSITE-ProRule" id="PRU00433"/>
    </source>
</evidence>
<dbReference type="PANTHER" id="PTHR43319:SF3">
    <property type="entry name" value="BETA-LACTAMASE-RELATED DOMAIN-CONTAINING PROTEIN"/>
    <property type="match status" value="1"/>
</dbReference>
<evidence type="ECO:0000256" key="2">
    <source>
        <dbReference type="ARBA" id="ARBA00006488"/>
    </source>
</evidence>
<dbReference type="Gene3D" id="1.10.760.10">
    <property type="entry name" value="Cytochrome c-like domain"/>
    <property type="match status" value="1"/>
</dbReference>
<feature type="domain" description="Cytochrome c" evidence="10">
    <location>
        <begin position="365"/>
        <end position="466"/>
    </location>
</feature>
<dbReference type="Gene3D" id="3.40.710.10">
    <property type="entry name" value="DD-peptidase/beta-lactamase superfamily"/>
    <property type="match status" value="1"/>
</dbReference>
<dbReference type="GO" id="GO:0046872">
    <property type="term" value="F:metal ion binding"/>
    <property type="evidence" value="ECO:0007669"/>
    <property type="project" value="UniProtKB-KW"/>
</dbReference>
<accession>A0A8H7ES52</accession>
<dbReference type="FunFam" id="1.10.760.10:FF:000001">
    <property type="entry name" value="Cytochrome c iso-1"/>
    <property type="match status" value="1"/>
</dbReference>
<dbReference type="PANTHER" id="PTHR43319">
    <property type="entry name" value="BETA-LACTAMASE-RELATED"/>
    <property type="match status" value="1"/>
</dbReference>
<dbReference type="InterPro" id="IPR036909">
    <property type="entry name" value="Cyt_c-like_dom_sf"/>
</dbReference>
<keyword evidence="6 9" id="KW-0479">Metal-binding</keyword>
<keyword evidence="7" id="KW-0249">Electron transport</keyword>
<evidence type="ECO:0000259" key="10">
    <source>
        <dbReference type="PROSITE" id="PS51007"/>
    </source>
</evidence>
<dbReference type="InterPro" id="IPR001466">
    <property type="entry name" value="Beta-lactam-related"/>
</dbReference>
<dbReference type="GO" id="GO:0020037">
    <property type="term" value="F:heme binding"/>
    <property type="evidence" value="ECO:0007669"/>
    <property type="project" value="InterPro"/>
</dbReference>
<comment type="subcellular location">
    <subcellularLocation>
        <location evidence="1">Mitochondrion intermembrane space</location>
    </subcellularLocation>
</comment>
<dbReference type="Pfam" id="PF00144">
    <property type="entry name" value="Beta-lactamase"/>
    <property type="match status" value="1"/>
</dbReference>
<dbReference type="InterPro" id="IPR052907">
    <property type="entry name" value="Beta-lactamase/esterase"/>
</dbReference>
<evidence type="ECO:0000256" key="5">
    <source>
        <dbReference type="ARBA" id="ARBA00022660"/>
    </source>
</evidence>
<comment type="similarity">
    <text evidence="2">Belongs to the cytochrome c family.</text>
</comment>
<dbReference type="InterPro" id="IPR009056">
    <property type="entry name" value="Cyt_c-like_dom"/>
</dbReference>
<protein>
    <submittedName>
        <fullName evidence="11">Iso-1-cytochrome c</fullName>
    </submittedName>
</protein>
<keyword evidence="4 9" id="KW-0349">Heme</keyword>
<dbReference type="PRINTS" id="PR00604">
    <property type="entry name" value="CYTCHRMECIAB"/>
</dbReference>
<evidence type="ECO:0000256" key="8">
    <source>
        <dbReference type="ARBA" id="ARBA00023004"/>
    </source>
</evidence>
<reference evidence="11" key="1">
    <citation type="submission" date="2020-01" db="EMBL/GenBank/DDBJ databases">
        <title>Genome Sequencing of Three Apophysomyces-Like Fungal Strains Confirms a Novel Fungal Genus in the Mucoromycota with divergent Burkholderia-like Endosymbiotic Bacteria.</title>
        <authorList>
            <person name="Stajich J.E."/>
            <person name="Macias A.M."/>
            <person name="Carter-House D."/>
            <person name="Lovett B."/>
            <person name="Kasson L.R."/>
            <person name="Berry K."/>
            <person name="Grigoriev I."/>
            <person name="Chang Y."/>
            <person name="Spatafora J."/>
            <person name="Kasson M.T."/>
        </authorList>
    </citation>
    <scope>NUCLEOTIDE SEQUENCE</scope>
    <source>
        <strain evidence="11">NRRL A-21654</strain>
    </source>
</reference>
<name>A0A8H7ES52_9FUNG</name>
<evidence type="ECO:0000256" key="7">
    <source>
        <dbReference type="ARBA" id="ARBA00022982"/>
    </source>
</evidence>
<dbReference type="SUPFAM" id="SSF46626">
    <property type="entry name" value="Cytochrome c"/>
    <property type="match status" value="1"/>
</dbReference>
<comment type="caution">
    <text evidence="11">The sequence shown here is derived from an EMBL/GenBank/DDBJ whole genome shotgun (WGS) entry which is preliminary data.</text>
</comment>
<evidence type="ECO:0000256" key="6">
    <source>
        <dbReference type="ARBA" id="ARBA00022723"/>
    </source>
</evidence>
<dbReference type="PROSITE" id="PS51007">
    <property type="entry name" value="CYTC"/>
    <property type="match status" value="1"/>
</dbReference>